<sequence>MAEAFCRWDDEKTGINPFLPPRCSCKGVGNWILKYVVGPVICVVRIPLFAVFLLLVIVAELLSNLMFGDVMKHLYWTCVIGPLVRMLLVTMGVWSIHTSYGKSQQLRIRISVNPSTISISDIANNDIIISNFTGYVQVLVYATLISDRFGFVNNQGEIIECNLLQTLLFCLHPSKSFFEQPGKPLEAVHSYCPLILFTEGLPTNNNAVLRFSPLASASYKAMPAHHLFSLALSAPYVPVSFLVGNPFWHLLQLLAQQAISASLTWLHYDDVSNLTAPVTEAAPVKPKLTMKVSHLASRSAAKEEEPKEPKVAEAAPKVGERNVKYLYEEKYPELIATMIQKKMVDMSMKEGFTFMEYYCSRGNKKNN</sequence>
<keyword evidence="2 7" id="KW-0812">Transmembrane</keyword>
<evidence type="ECO:0000256" key="2">
    <source>
        <dbReference type="ARBA" id="ARBA00022692"/>
    </source>
</evidence>
<comment type="caution">
    <text evidence="8">The sequence shown here is derived from an EMBL/GenBank/DDBJ whole genome shotgun (WGS) entry which is preliminary data.</text>
</comment>
<gene>
    <name evidence="8" type="ORF">AV274_4760</name>
</gene>
<evidence type="ECO:0000256" key="7">
    <source>
        <dbReference type="SAM" id="Phobius"/>
    </source>
</evidence>
<evidence type="ECO:0000313" key="9">
    <source>
        <dbReference type="Proteomes" id="UP000078348"/>
    </source>
</evidence>
<dbReference type="PANTHER" id="PTHR23063">
    <property type="entry name" value="PHOSPHOLIPID ACYLTRANSFERASE"/>
    <property type="match status" value="1"/>
</dbReference>
<feature type="transmembrane region" description="Helical" evidence="7">
    <location>
        <begin position="74"/>
        <end position="96"/>
    </location>
</feature>
<organism evidence="8 9">
    <name type="scientific">Blastocystis sp. subtype 1 (strain ATCC 50177 / NandII)</name>
    <dbReference type="NCBI Taxonomy" id="478820"/>
    <lineage>
        <taxon>Eukaryota</taxon>
        <taxon>Sar</taxon>
        <taxon>Stramenopiles</taxon>
        <taxon>Bigyra</taxon>
        <taxon>Opalozoa</taxon>
        <taxon>Opalinata</taxon>
        <taxon>Blastocystidae</taxon>
        <taxon>Blastocystis</taxon>
    </lineage>
</organism>
<dbReference type="GO" id="GO:0006629">
    <property type="term" value="P:lipid metabolic process"/>
    <property type="evidence" value="ECO:0007669"/>
    <property type="project" value="UniProtKB-KW"/>
</dbReference>
<evidence type="ECO:0000256" key="5">
    <source>
        <dbReference type="ARBA" id="ARBA00023136"/>
    </source>
</evidence>
<name>A0A196SC28_BLAHN</name>
<keyword evidence="9" id="KW-1185">Reference proteome</keyword>
<evidence type="ECO:0000313" key="8">
    <source>
        <dbReference type="EMBL" id="OAO13564.1"/>
    </source>
</evidence>
<dbReference type="GO" id="GO:0016746">
    <property type="term" value="F:acyltransferase activity"/>
    <property type="evidence" value="ECO:0007669"/>
    <property type="project" value="UniProtKB-KW"/>
</dbReference>
<keyword evidence="3 7" id="KW-1133">Transmembrane helix</keyword>
<dbReference type="Proteomes" id="UP000078348">
    <property type="component" value="Unassembled WGS sequence"/>
</dbReference>
<accession>A0A196SC28</accession>
<keyword evidence="4" id="KW-0443">Lipid metabolism</keyword>
<keyword evidence="6" id="KW-0012">Acyltransferase</keyword>
<dbReference type="PANTHER" id="PTHR23063:SF60">
    <property type="entry name" value="LYSOPHOSPHATIDIC ACID:OLEOYL-COA ACYLTRANSFERASE 1"/>
    <property type="match status" value="1"/>
</dbReference>
<evidence type="ECO:0000256" key="1">
    <source>
        <dbReference type="ARBA" id="ARBA00022679"/>
    </source>
</evidence>
<evidence type="ECO:0000256" key="4">
    <source>
        <dbReference type="ARBA" id="ARBA00023098"/>
    </source>
</evidence>
<keyword evidence="5 7" id="KW-0472">Membrane</keyword>
<feature type="transmembrane region" description="Helical" evidence="7">
    <location>
        <begin position="36"/>
        <end position="62"/>
    </location>
</feature>
<evidence type="ECO:0000256" key="6">
    <source>
        <dbReference type="ARBA" id="ARBA00023315"/>
    </source>
</evidence>
<reference evidence="8 9" key="1">
    <citation type="submission" date="2016-05" db="EMBL/GenBank/DDBJ databases">
        <title>Nuclear genome of Blastocystis sp. subtype 1 NandII.</title>
        <authorList>
            <person name="Gentekaki E."/>
            <person name="Curtis B."/>
            <person name="Stairs C."/>
            <person name="Eme L."/>
            <person name="Herman E."/>
            <person name="Klimes V."/>
            <person name="Arias M.C."/>
            <person name="Elias M."/>
            <person name="Hilliou F."/>
            <person name="Klute M."/>
            <person name="Malik S.-B."/>
            <person name="Pightling A."/>
            <person name="Rachubinski R."/>
            <person name="Salas D."/>
            <person name="Schlacht A."/>
            <person name="Suga H."/>
            <person name="Archibald J."/>
            <person name="Ball S.G."/>
            <person name="Clark G."/>
            <person name="Dacks J."/>
            <person name="Van Der Giezen M."/>
            <person name="Tsaousis A."/>
            <person name="Roger A."/>
        </authorList>
    </citation>
    <scope>NUCLEOTIDE SEQUENCE [LARGE SCALE GENOMIC DNA]</scope>
    <source>
        <strain evidence="9">ATCC 50177 / NandII</strain>
    </source>
</reference>
<dbReference type="OrthoDB" id="10506854at2759"/>
<proteinExistence type="predicted"/>
<protein>
    <submittedName>
        <fullName evidence="8">Uncharacterized protein</fullName>
    </submittedName>
</protein>
<evidence type="ECO:0000256" key="3">
    <source>
        <dbReference type="ARBA" id="ARBA00022989"/>
    </source>
</evidence>
<dbReference type="EMBL" id="LXWW01000373">
    <property type="protein sequence ID" value="OAO13564.1"/>
    <property type="molecule type" value="Genomic_DNA"/>
</dbReference>
<dbReference type="STRING" id="478820.A0A196SC28"/>
<keyword evidence="1" id="KW-0808">Transferase</keyword>
<dbReference type="AlphaFoldDB" id="A0A196SC28"/>